<dbReference type="SUPFAM" id="SSF56112">
    <property type="entry name" value="Protein kinase-like (PK-like)"/>
    <property type="match status" value="1"/>
</dbReference>
<name>A0A024GFG0_9STRA</name>
<evidence type="ECO:0000256" key="3">
    <source>
        <dbReference type="ARBA" id="ARBA00022741"/>
    </source>
</evidence>
<dbReference type="AlphaFoldDB" id="A0A024GFG0"/>
<evidence type="ECO:0000313" key="7">
    <source>
        <dbReference type="EMBL" id="CCI45273.1"/>
    </source>
</evidence>
<dbReference type="GO" id="GO:1903013">
    <property type="term" value="P:response to differentiation-inducing factor 1"/>
    <property type="evidence" value="ECO:0007669"/>
    <property type="project" value="TreeGrafter"/>
</dbReference>
<reference evidence="7 8" key="1">
    <citation type="submission" date="2012-05" db="EMBL/GenBank/DDBJ databases">
        <title>Recombination and specialization in a pathogen metapopulation.</title>
        <authorList>
            <person name="Gardiner A."/>
            <person name="Kemen E."/>
            <person name="Schultz-Larsen T."/>
            <person name="MacLean D."/>
            <person name="Van Oosterhout C."/>
            <person name="Jones J.D.G."/>
        </authorList>
    </citation>
    <scope>NUCLEOTIDE SEQUENCE [LARGE SCALE GENOMIC DNA]</scope>
    <source>
        <strain evidence="7 8">Ac Nc2</strain>
    </source>
</reference>
<proteinExistence type="predicted"/>
<dbReference type="GO" id="GO:0005524">
    <property type="term" value="F:ATP binding"/>
    <property type="evidence" value="ECO:0007669"/>
    <property type="project" value="UniProtKB-KW"/>
</dbReference>
<dbReference type="PANTHER" id="PTHR45992:SF2">
    <property type="entry name" value="EUKARYOTIC ELONGATION FACTOR 2 KINASE"/>
    <property type="match status" value="1"/>
</dbReference>
<evidence type="ECO:0000256" key="5">
    <source>
        <dbReference type="ARBA" id="ARBA00022840"/>
    </source>
</evidence>
<accession>A0A024GFG0</accession>
<evidence type="ECO:0000256" key="1">
    <source>
        <dbReference type="ARBA" id="ARBA00022527"/>
    </source>
</evidence>
<keyword evidence="2" id="KW-0808">Transferase</keyword>
<keyword evidence="8" id="KW-1185">Reference proteome</keyword>
<dbReference type="InParanoid" id="A0A024GFG0"/>
<sequence>MSLIKEDEYTPPMNSMHSNVIQTICIAELHPRSLIVSSISSACAVFLQDGRKRGFSLDLSVIFSSPLPCAEPYVWPSTEEISIQTVCNVSTTASELTGHLRRRRAYSENMVYEERIMEAIAYTPSDQSWESIKRAPSFVKNQSFDKISVGEEPHDEKLQNLQKLLQEGFITITEFKERRLQLVDEQQAEQSLGNAVDPVNRSDRYLTQIAIGPPDFTLLKEREAIKHVFDSEERKWTSSRIQVKLDQIPFAQGGLRQVYHLQDMSMQVGRIPSSLTYVAKVAMNPNENPDTYFRDVEMQAVAAKFATLYNSYNPPRRVKFLEAWILQLISLQTPNQPISTLSPSVSQHDWTLRGTICGVEPYIAGEYQKHNNNFGYVSELERNTPQAFSHFTYEISGHQMLIVDIQGVGDHYTDPQIHTRRGKEFGKGNLSLRGFARFLESHRCNAICRYLKLPLHNPRDQSIPSQVNESFMEKKACGRKEAIPEEGTIPAQMYMKEPLVCVDHELLESQLCHYYRESHIFQQYRARKKKRQRQKHSAENRNQCEEMPLRARKHVFDRMEAEKCHLECAQSIECKVQSGLCTEKREKERDTDGRRSDVVVPHTSMIRSVGWEEFIASRNDEIWRCGFCRKDLSSTCMIQ</sequence>
<dbReference type="InterPro" id="IPR051852">
    <property type="entry name" value="Alpha-type_PK"/>
</dbReference>
<dbReference type="PROSITE" id="PS51158">
    <property type="entry name" value="ALPHA_KINASE"/>
    <property type="match status" value="1"/>
</dbReference>
<comment type="caution">
    <text evidence="7">The sequence shown here is derived from an EMBL/GenBank/DDBJ whole genome shotgun (WGS) entry which is preliminary data.</text>
</comment>
<keyword evidence="3" id="KW-0547">Nucleotide-binding</keyword>
<keyword evidence="5" id="KW-0067">ATP-binding</keyword>
<dbReference type="STRING" id="65357.A0A024GFG0"/>
<feature type="domain" description="Alpha-type protein kinase" evidence="6">
    <location>
        <begin position="228"/>
        <end position="456"/>
    </location>
</feature>
<protein>
    <recommendedName>
        <fullName evidence="6">Alpha-type protein kinase domain-containing protein</fullName>
    </recommendedName>
</protein>
<dbReference type="Pfam" id="PF02816">
    <property type="entry name" value="Alpha_kinase"/>
    <property type="match status" value="1"/>
</dbReference>
<dbReference type="PANTHER" id="PTHR45992">
    <property type="entry name" value="EUKARYOTIC ELONGATION FACTOR 2 KINASE-RELATED"/>
    <property type="match status" value="1"/>
</dbReference>
<dbReference type="InterPro" id="IPR011009">
    <property type="entry name" value="Kinase-like_dom_sf"/>
</dbReference>
<gene>
    <name evidence="7" type="ORF">BN9_061460</name>
</gene>
<organism evidence="7 8">
    <name type="scientific">Albugo candida</name>
    <dbReference type="NCBI Taxonomy" id="65357"/>
    <lineage>
        <taxon>Eukaryota</taxon>
        <taxon>Sar</taxon>
        <taxon>Stramenopiles</taxon>
        <taxon>Oomycota</taxon>
        <taxon>Peronosporomycetes</taxon>
        <taxon>Albuginales</taxon>
        <taxon>Albuginaceae</taxon>
        <taxon>Albugo</taxon>
    </lineage>
</organism>
<evidence type="ECO:0000259" key="6">
    <source>
        <dbReference type="PROSITE" id="PS51158"/>
    </source>
</evidence>
<evidence type="ECO:0000313" key="8">
    <source>
        <dbReference type="Proteomes" id="UP000053237"/>
    </source>
</evidence>
<dbReference type="InterPro" id="IPR004166">
    <property type="entry name" value="a-kinase_dom"/>
</dbReference>
<dbReference type="SMART" id="SM00811">
    <property type="entry name" value="Alpha_kinase"/>
    <property type="match status" value="1"/>
</dbReference>
<dbReference type="Gene3D" id="3.30.200.20">
    <property type="entry name" value="Phosphorylase Kinase, domain 1"/>
    <property type="match status" value="2"/>
</dbReference>
<keyword evidence="1" id="KW-0723">Serine/threonine-protein kinase</keyword>
<evidence type="ECO:0000256" key="2">
    <source>
        <dbReference type="ARBA" id="ARBA00022679"/>
    </source>
</evidence>
<dbReference type="CDD" id="cd16968">
    <property type="entry name" value="Alpha_kinase_MHCK_like"/>
    <property type="match status" value="1"/>
</dbReference>
<dbReference type="GO" id="GO:0031037">
    <property type="term" value="P:myosin II filament disassembly"/>
    <property type="evidence" value="ECO:0007669"/>
    <property type="project" value="TreeGrafter"/>
</dbReference>
<dbReference type="GO" id="GO:0004674">
    <property type="term" value="F:protein serine/threonine kinase activity"/>
    <property type="evidence" value="ECO:0007669"/>
    <property type="project" value="UniProtKB-KW"/>
</dbReference>
<dbReference type="EMBL" id="CAIX01000094">
    <property type="protein sequence ID" value="CCI45273.1"/>
    <property type="molecule type" value="Genomic_DNA"/>
</dbReference>
<evidence type="ECO:0000256" key="4">
    <source>
        <dbReference type="ARBA" id="ARBA00022777"/>
    </source>
</evidence>
<dbReference type="FunFam" id="3.20.200.10:FF:000002">
    <property type="entry name" value="Eukaryotic elongation factor 2 kinase"/>
    <property type="match status" value="1"/>
</dbReference>
<dbReference type="OrthoDB" id="301415at2759"/>
<dbReference type="Proteomes" id="UP000053237">
    <property type="component" value="Unassembled WGS sequence"/>
</dbReference>
<dbReference type="Gene3D" id="3.20.200.10">
    <property type="entry name" value="MHCK/EF2 kinase"/>
    <property type="match status" value="1"/>
</dbReference>
<keyword evidence="4" id="KW-0418">Kinase</keyword>